<accession>A0A8J6TSX5</accession>
<sequence length="168" mass="19383">MGKENYNKYKERHDQIRRDFEFVEKVSFWLDEKFRIPGLGFRFGLDPLINLIPFLGDVIGFVISVSLVVIMARNGVSPKVVIKMLLNAFLDAVIGAIPLLGKIGDFFFKANTKNIDLLKSHYFEGTNNGSGWEIILTIVIIFCLVVFLVFYLLFTILAWIYELIMYLF</sequence>
<dbReference type="Pfam" id="PF13430">
    <property type="entry name" value="DUF4112"/>
    <property type="match status" value="1"/>
</dbReference>
<name>A0A8J6TSX5_9FLAO</name>
<keyword evidence="1" id="KW-0472">Membrane</keyword>
<keyword evidence="3" id="KW-1185">Reference proteome</keyword>
<dbReference type="InterPro" id="IPR025187">
    <property type="entry name" value="DUF4112"/>
</dbReference>
<protein>
    <submittedName>
        <fullName evidence="2">DUF4112 domain-containing protein</fullName>
    </submittedName>
</protein>
<dbReference type="EMBL" id="JACVEL010000003">
    <property type="protein sequence ID" value="MBC9811979.1"/>
    <property type="molecule type" value="Genomic_DNA"/>
</dbReference>
<keyword evidence="1" id="KW-0812">Transmembrane</keyword>
<feature type="transmembrane region" description="Helical" evidence="1">
    <location>
        <begin position="84"/>
        <end position="101"/>
    </location>
</feature>
<dbReference type="PANTHER" id="PTHR35519:SF2">
    <property type="entry name" value="PH DOMAIN PROTEIN"/>
    <property type="match status" value="1"/>
</dbReference>
<feature type="transmembrane region" description="Helical" evidence="1">
    <location>
        <begin position="51"/>
        <end position="72"/>
    </location>
</feature>
<dbReference type="Proteomes" id="UP000652681">
    <property type="component" value="Unassembled WGS sequence"/>
</dbReference>
<feature type="transmembrane region" description="Helical" evidence="1">
    <location>
        <begin position="134"/>
        <end position="161"/>
    </location>
</feature>
<reference evidence="2" key="1">
    <citation type="submission" date="2020-09" db="EMBL/GenBank/DDBJ databases">
        <title>Taishania pollutisoli gen. nov., sp. nov., Isolated from Tetrabromobisphenol A-Contaminated Soil.</title>
        <authorList>
            <person name="Chen Q."/>
        </authorList>
    </citation>
    <scope>NUCLEOTIDE SEQUENCE</scope>
    <source>
        <strain evidence="2">CZZ-1</strain>
    </source>
</reference>
<evidence type="ECO:0000313" key="2">
    <source>
        <dbReference type="EMBL" id="MBC9811979.1"/>
    </source>
</evidence>
<proteinExistence type="predicted"/>
<dbReference type="RefSeq" id="WP_216713741.1">
    <property type="nucleotide sequence ID" value="NZ_JACVEL010000003.1"/>
</dbReference>
<gene>
    <name evidence="2" type="ORF">H9Y05_05755</name>
</gene>
<evidence type="ECO:0000256" key="1">
    <source>
        <dbReference type="SAM" id="Phobius"/>
    </source>
</evidence>
<dbReference type="PANTHER" id="PTHR35519">
    <property type="entry name" value="MEMBRANE PROTEINS"/>
    <property type="match status" value="1"/>
</dbReference>
<organism evidence="2 3">
    <name type="scientific">Taishania pollutisoli</name>
    <dbReference type="NCBI Taxonomy" id="2766479"/>
    <lineage>
        <taxon>Bacteria</taxon>
        <taxon>Pseudomonadati</taxon>
        <taxon>Bacteroidota</taxon>
        <taxon>Flavobacteriia</taxon>
        <taxon>Flavobacteriales</taxon>
        <taxon>Crocinitomicaceae</taxon>
        <taxon>Taishania</taxon>
    </lineage>
</organism>
<comment type="caution">
    <text evidence="2">The sequence shown here is derived from an EMBL/GenBank/DDBJ whole genome shotgun (WGS) entry which is preliminary data.</text>
</comment>
<keyword evidence="1" id="KW-1133">Transmembrane helix</keyword>
<evidence type="ECO:0000313" key="3">
    <source>
        <dbReference type="Proteomes" id="UP000652681"/>
    </source>
</evidence>
<dbReference type="AlphaFoldDB" id="A0A8J6TSX5"/>